<keyword evidence="2 6" id="KW-0812">Transmembrane</keyword>
<feature type="transmembrane region" description="Helical" evidence="6">
    <location>
        <begin position="351"/>
        <end position="374"/>
    </location>
</feature>
<sequence>MVDSSFKNEYGSSLELSTWVSLSWKDEYLTWDRAEYGIEMLNVDSGDLWRPTISAFTVKDTSMMESSCTDHKCEVKHNGEVSCLSPCSFTARCRNTNVDWPFDIMRCELEFSTWLEFEAQVNLTGTSNVSTTYLWERDFWKMLSAEKGEYNLSNKNYQPLVKYQFTFERHMGIYTVILLPGFMVVAICLVALWLDAKNVERLYILCATCMGNYVFLEYIQWHIPYQTKDVPKTLLFFRDSLLINAFMIIFTVILKHADRQSHGPVERVIERWASRAASSRMGGVLLHRGHSIKGRLLEDNDGADGEIHNRTSNGNDHSINLAIDTANDPAFVGGNAKNHQNDLVITFIDRIALGLSLICYVVMLINLSTLYLYVWMSSTWKDEYLTWDRTEYGIDKVVVDSDLLWRPTFQTGTVMCVSPCQYEALCFSDTSSWPFDSLKCNMFLGSWLQDVNQINISRNSNVSTRDIEVTHAEWQIQSVEKLHIFLPDNTSYPSLEYVFVMKRHIAIYGAILTPGFLMIVISLAVLWMNSGSTERLYILCATCMGHFTYMEYLYWRVPYHGEKVPKMLIFFRDSLIINALMVALTIVLRHMAPSADSEERMVDKLASRIASTTLGRVLLQADDPTDAKQPGAADEENVDTDSSGKIRSDNFEGDTVNLVNDGPEGASAPVTRP</sequence>
<feature type="transmembrane region" description="Helical" evidence="6">
    <location>
        <begin position="536"/>
        <end position="555"/>
    </location>
</feature>
<feature type="transmembrane region" description="Helical" evidence="6">
    <location>
        <begin position="171"/>
        <end position="195"/>
    </location>
</feature>
<name>A0A182PTQ6_9DIPT</name>
<dbReference type="SUPFAM" id="SSF63712">
    <property type="entry name" value="Nicotinic receptor ligand binding domain-like"/>
    <property type="match status" value="2"/>
</dbReference>
<accession>A0A182PTQ6</accession>
<dbReference type="CDD" id="cd18989">
    <property type="entry name" value="LGIC_ECD_cation"/>
    <property type="match status" value="2"/>
</dbReference>
<dbReference type="Pfam" id="PF02931">
    <property type="entry name" value="Neur_chan_LBD"/>
    <property type="match status" value="2"/>
</dbReference>
<dbReference type="InterPro" id="IPR036719">
    <property type="entry name" value="Neuro-gated_channel_TM_sf"/>
</dbReference>
<organism evidence="8 9">
    <name type="scientific">Anopheles epiroticus</name>
    <dbReference type="NCBI Taxonomy" id="199890"/>
    <lineage>
        <taxon>Eukaryota</taxon>
        <taxon>Metazoa</taxon>
        <taxon>Ecdysozoa</taxon>
        <taxon>Arthropoda</taxon>
        <taxon>Hexapoda</taxon>
        <taxon>Insecta</taxon>
        <taxon>Pterygota</taxon>
        <taxon>Neoptera</taxon>
        <taxon>Endopterygota</taxon>
        <taxon>Diptera</taxon>
        <taxon>Nematocera</taxon>
        <taxon>Culicoidea</taxon>
        <taxon>Culicidae</taxon>
        <taxon>Anophelinae</taxon>
        <taxon>Anopheles</taxon>
    </lineage>
</organism>
<dbReference type="SUPFAM" id="SSF90112">
    <property type="entry name" value="Neurotransmitter-gated ion-channel transmembrane pore"/>
    <property type="match status" value="1"/>
</dbReference>
<evidence type="ECO:0000256" key="5">
    <source>
        <dbReference type="SAM" id="MobiDB-lite"/>
    </source>
</evidence>
<comment type="subcellular location">
    <subcellularLocation>
        <location evidence="1">Membrane</location>
    </subcellularLocation>
</comment>
<feature type="transmembrane region" description="Helical" evidence="6">
    <location>
        <begin position="202"/>
        <end position="223"/>
    </location>
</feature>
<evidence type="ECO:0000256" key="4">
    <source>
        <dbReference type="ARBA" id="ARBA00023136"/>
    </source>
</evidence>
<evidence type="ECO:0000259" key="7">
    <source>
        <dbReference type="Pfam" id="PF02931"/>
    </source>
</evidence>
<dbReference type="InterPro" id="IPR036734">
    <property type="entry name" value="Neur_chan_lig-bd_sf"/>
</dbReference>
<dbReference type="InterPro" id="IPR006202">
    <property type="entry name" value="Neur_chan_lig-bd"/>
</dbReference>
<dbReference type="Proteomes" id="UP000075885">
    <property type="component" value="Unassembled WGS sequence"/>
</dbReference>
<dbReference type="GO" id="GO:0005230">
    <property type="term" value="F:extracellular ligand-gated monoatomic ion channel activity"/>
    <property type="evidence" value="ECO:0007669"/>
    <property type="project" value="InterPro"/>
</dbReference>
<keyword evidence="3 6" id="KW-1133">Transmembrane helix</keyword>
<feature type="region of interest" description="Disordered" evidence="5">
    <location>
        <begin position="620"/>
        <end position="673"/>
    </location>
</feature>
<feature type="transmembrane region" description="Helical" evidence="6">
    <location>
        <begin position="235"/>
        <end position="254"/>
    </location>
</feature>
<evidence type="ECO:0000313" key="9">
    <source>
        <dbReference type="Proteomes" id="UP000075885"/>
    </source>
</evidence>
<evidence type="ECO:0000256" key="6">
    <source>
        <dbReference type="SAM" id="Phobius"/>
    </source>
</evidence>
<evidence type="ECO:0000313" key="8">
    <source>
        <dbReference type="EnsemblMetazoa" id="AEPI010342-PA"/>
    </source>
</evidence>
<feature type="domain" description="Neurotransmitter-gated ion-channel ligand-binding" evidence="7">
    <location>
        <begin position="12"/>
        <end position="171"/>
    </location>
</feature>
<dbReference type="VEuPathDB" id="VectorBase:AEPI010342"/>
<reference evidence="9" key="1">
    <citation type="submission" date="2013-03" db="EMBL/GenBank/DDBJ databases">
        <title>The Genome Sequence of Anopheles epiroticus epiroticus2.</title>
        <authorList>
            <consortium name="The Broad Institute Genomics Platform"/>
            <person name="Neafsey D.E."/>
            <person name="Howell P."/>
            <person name="Walker B."/>
            <person name="Young S.K."/>
            <person name="Zeng Q."/>
            <person name="Gargeya S."/>
            <person name="Fitzgerald M."/>
            <person name="Haas B."/>
            <person name="Abouelleil A."/>
            <person name="Allen A.W."/>
            <person name="Alvarado L."/>
            <person name="Arachchi H.M."/>
            <person name="Berlin A.M."/>
            <person name="Chapman S.B."/>
            <person name="Gainer-Dewar J."/>
            <person name="Goldberg J."/>
            <person name="Griggs A."/>
            <person name="Gujja S."/>
            <person name="Hansen M."/>
            <person name="Howarth C."/>
            <person name="Imamovic A."/>
            <person name="Ireland A."/>
            <person name="Larimer J."/>
            <person name="McCowan C."/>
            <person name="Murphy C."/>
            <person name="Pearson M."/>
            <person name="Poon T.W."/>
            <person name="Priest M."/>
            <person name="Roberts A."/>
            <person name="Saif S."/>
            <person name="Shea T."/>
            <person name="Sisk P."/>
            <person name="Sykes S."/>
            <person name="Wortman J."/>
            <person name="Nusbaum C."/>
            <person name="Birren B."/>
        </authorList>
    </citation>
    <scope>NUCLEOTIDE SEQUENCE [LARGE SCALE GENOMIC DNA]</scope>
    <source>
        <strain evidence="9">Epiroticus2</strain>
    </source>
</reference>
<dbReference type="PANTHER" id="PTHR18945">
    <property type="entry name" value="NEUROTRANSMITTER GATED ION CHANNEL"/>
    <property type="match status" value="1"/>
</dbReference>
<evidence type="ECO:0000256" key="1">
    <source>
        <dbReference type="ARBA" id="ARBA00004370"/>
    </source>
</evidence>
<evidence type="ECO:0000256" key="2">
    <source>
        <dbReference type="ARBA" id="ARBA00022692"/>
    </source>
</evidence>
<dbReference type="GO" id="GO:0016020">
    <property type="term" value="C:membrane"/>
    <property type="evidence" value="ECO:0007669"/>
    <property type="project" value="UniProtKB-SubCell"/>
</dbReference>
<dbReference type="STRING" id="199890.A0A182PTQ6"/>
<feature type="transmembrane region" description="Helical" evidence="6">
    <location>
        <begin position="505"/>
        <end position="529"/>
    </location>
</feature>
<evidence type="ECO:0000256" key="3">
    <source>
        <dbReference type="ARBA" id="ARBA00022989"/>
    </source>
</evidence>
<dbReference type="GO" id="GO:0004888">
    <property type="term" value="F:transmembrane signaling receptor activity"/>
    <property type="evidence" value="ECO:0007669"/>
    <property type="project" value="InterPro"/>
</dbReference>
<dbReference type="InterPro" id="IPR006201">
    <property type="entry name" value="Neur_channel"/>
</dbReference>
<keyword evidence="4 6" id="KW-0472">Membrane</keyword>
<dbReference type="Gene3D" id="2.70.170.10">
    <property type="entry name" value="Neurotransmitter-gated ion-channel ligand-binding domain"/>
    <property type="match status" value="3"/>
</dbReference>
<protein>
    <recommendedName>
        <fullName evidence="7">Neurotransmitter-gated ion-channel ligand-binding domain-containing protein</fullName>
    </recommendedName>
</protein>
<reference evidence="8" key="2">
    <citation type="submission" date="2020-05" db="UniProtKB">
        <authorList>
            <consortium name="EnsemblMetazoa"/>
        </authorList>
    </citation>
    <scope>IDENTIFICATION</scope>
    <source>
        <strain evidence="8">Epiroticus2</strain>
    </source>
</reference>
<dbReference type="EnsemblMetazoa" id="AEPI010342-RA">
    <property type="protein sequence ID" value="AEPI010342-PA"/>
    <property type="gene ID" value="AEPI010342"/>
</dbReference>
<dbReference type="AlphaFoldDB" id="A0A182PTQ6"/>
<feature type="transmembrane region" description="Helical" evidence="6">
    <location>
        <begin position="575"/>
        <end position="592"/>
    </location>
</feature>
<feature type="domain" description="Neurotransmitter-gated ion-channel ligand-binding" evidence="7">
    <location>
        <begin position="410"/>
        <end position="504"/>
    </location>
</feature>
<keyword evidence="9" id="KW-1185">Reference proteome</keyword>
<proteinExistence type="predicted"/>